<reference evidence="1" key="1">
    <citation type="submission" date="2023-05" db="EMBL/GenBank/DDBJ databases">
        <title>Nepenthes gracilis genome sequencing.</title>
        <authorList>
            <person name="Fukushima K."/>
        </authorList>
    </citation>
    <scope>NUCLEOTIDE SEQUENCE</scope>
    <source>
        <strain evidence="1">SING2019-196</strain>
    </source>
</reference>
<keyword evidence="2" id="KW-1185">Reference proteome</keyword>
<proteinExistence type="predicted"/>
<comment type="caution">
    <text evidence="1">The sequence shown here is derived from an EMBL/GenBank/DDBJ whole genome shotgun (WGS) entry which is preliminary data.</text>
</comment>
<accession>A0AAD3S820</accession>
<sequence>MEKLVVARICIEIAAEAALPSRIILNSPYSKAVVDVEYAWKPSKCGHCQSVYAGGPLHDPKVSFLRLARTPKKSASA</sequence>
<organism evidence="1 2">
    <name type="scientific">Nepenthes gracilis</name>
    <name type="common">Slender pitcher plant</name>
    <dbReference type="NCBI Taxonomy" id="150966"/>
    <lineage>
        <taxon>Eukaryota</taxon>
        <taxon>Viridiplantae</taxon>
        <taxon>Streptophyta</taxon>
        <taxon>Embryophyta</taxon>
        <taxon>Tracheophyta</taxon>
        <taxon>Spermatophyta</taxon>
        <taxon>Magnoliopsida</taxon>
        <taxon>eudicotyledons</taxon>
        <taxon>Gunneridae</taxon>
        <taxon>Pentapetalae</taxon>
        <taxon>Caryophyllales</taxon>
        <taxon>Nepenthaceae</taxon>
        <taxon>Nepenthes</taxon>
    </lineage>
</organism>
<dbReference type="AlphaFoldDB" id="A0AAD3S820"/>
<name>A0AAD3S820_NEPGR</name>
<gene>
    <name evidence="1" type="ORF">Nepgr_007949</name>
</gene>
<evidence type="ECO:0000313" key="2">
    <source>
        <dbReference type="Proteomes" id="UP001279734"/>
    </source>
</evidence>
<dbReference type="EMBL" id="BSYO01000006">
    <property type="protein sequence ID" value="GMH06109.1"/>
    <property type="molecule type" value="Genomic_DNA"/>
</dbReference>
<evidence type="ECO:0000313" key="1">
    <source>
        <dbReference type="EMBL" id="GMH06109.1"/>
    </source>
</evidence>
<protein>
    <submittedName>
        <fullName evidence="1">Uncharacterized protein</fullName>
    </submittedName>
</protein>
<dbReference type="Proteomes" id="UP001279734">
    <property type="component" value="Unassembled WGS sequence"/>
</dbReference>